<dbReference type="Proteomes" id="UP000827976">
    <property type="component" value="Chromosome 15"/>
</dbReference>
<proteinExistence type="predicted"/>
<accession>A0ACB7UNM0</accession>
<organism evidence="1 2">
    <name type="scientific">Dioscorea alata</name>
    <name type="common">Purple yam</name>
    <dbReference type="NCBI Taxonomy" id="55571"/>
    <lineage>
        <taxon>Eukaryota</taxon>
        <taxon>Viridiplantae</taxon>
        <taxon>Streptophyta</taxon>
        <taxon>Embryophyta</taxon>
        <taxon>Tracheophyta</taxon>
        <taxon>Spermatophyta</taxon>
        <taxon>Magnoliopsida</taxon>
        <taxon>Liliopsida</taxon>
        <taxon>Dioscoreales</taxon>
        <taxon>Dioscoreaceae</taxon>
        <taxon>Dioscorea</taxon>
    </lineage>
</organism>
<dbReference type="EMBL" id="CM037025">
    <property type="protein sequence ID" value="KAH7662063.1"/>
    <property type="molecule type" value="Genomic_DNA"/>
</dbReference>
<sequence length="587" mass="65204">MSTMPSLTIPISSPSFACSFTNKTTLSSLSIPRRNRRSHSKSSSRSRTTTCNMNQENNHKLDRRDVLIGLGGLYGTTAGLILTGNASGAPIQAADPTKCGPADLPAGATPTDCCPPAEKVIDFVLPPSSDPLRVRRAAHLVDKDYIAKYTKAVELMKALPADDPRSFTQQANIHCAYCNGSFDQIGFPNVEIQVHDSWVFFPWHRFYLYFHEKILGKLIGDDSFALPFWNWDSPAGYQIPAMYINTKSSLYDKLRDAKHQPPALVDLDFNGQDLDLTQEQRIKRNLAVMYRQVVTGGKTAELFMGSPYRAGDAPAPGAGTLENAPHGTVHVWTGDRTQPNTEDMGTLYSSARDPIFYAHHSNVDRMWNIWKSLGGKRKDFTDSDWLNTSFLFYNENAELVKVKIKDTLDPSKLRFTYQDVEVPWLKARPTPAAPTKEKATVKSRALKVFKGPPTFPVTLDSPVSVTVKRPKPGRSQKEKEDEEEVLVMERLEFDRDLYVKLDVYVNTPEEEGVAPGSSEFAGSFVNVPRKHQPSKGPKVLKTNFKLGITDILEELECEGDESVVVTLVAKSGKGKIKVGGVRIVFSS</sequence>
<reference evidence="2" key="1">
    <citation type="journal article" date="2022" name="Nat. Commun.">
        <title>Chromosome evolution and the genetic basis of agronomically important traits in greater yam.</title>
        <authorList>
            <person name="Bredeson J.V."/>
            <person name="Lyons J.B."/>
            <person name="Oniyinde I.O."/>
            <person name="Okereke N.R."/>
            <person name="Kolade O."/>
            <person name="Nnabue I."/>
            <person name="Nwadili C.O."/>
            <person name="Hribova E."/>
            <person name="Parker M."/>
            <person name="Nwogha J."/>
            <person name="Shu S."/>
            <person name="Carlson J."/>
            <person name="Kariba R."/>
            <person name="Muthemba S."/>
            <person name="Knop K."/>
            <person name="Barton G.J."/>
            <person name="Sherwood A.V."/>
            <person name="Lopez-Montes A."/>
            <person name="Asiedu R."/>
            <person name="Jamnadass R."/>
            <person name="Muchugi A."/>
            <person name="Goodstein D."/>
            <person name="Egesi C.N."/>
            <person name="Featherston J."/>
            <person name="Asfaw A."/>
            <person name="Simpson G.G."/>
            <person name="Dolezel J."/>
            <person name="Hendre P.S."/>
            <person name="Van Deynze A."/>
            <person name="Kumar P.L."/>
            <person name="Obidiegwu J.E."/>
            <person name="Bhattacharjee R."/>
            <person name="Rokhsar D.S."/>
        </authorList>
    </citation>
    <scope>NUCLEOTIDE SEQUENCE [LARGE SCALE GENOMIC DNA]</scope>
    <source>
        <strain evidence="2">cv. TDa95/00328</strain>
    </source>
</reference>
<protein>
    <submittedName>
        <fullName evidence="1">Polyphenol oxidase protein</fullName>
        <ecNumber evidence="1">1.10.3.1</ecNumber>
    </submittedName>
</protein>
<evidence type="ECO:0000313" key="1">
    <source>
        <dbReference type="EMBL" id="KAH7662063.1"/>
    </source>
</evidence>
<name>A0ACB7UNM0_DIOAL</name>
<evidence type="ECO:0000313" key="2">
    <source>
        <dbReference type="Proteomes" id="UP000827976"/>
    </source>
</evidence>
<keyword evidence="1" id="KW-0560">Oxidoreductase</keyword>
<comment type="caution">
    <text evidence="1">The sequence shown here is derived from an EMBL/GenBank/DDBJ whole genome shotgun (WGS) entry which is preliminary data.</text>
</comment>
<dbReference type="EC" id="1.10.3.1" evidence="1"/>
<gene>
    <name evidence="1" type="ORF">IHE45_15G106400</name>
</gene>
<keyword evidence="2" id="KW-1185">Reference proteome</keyword>